<gene>
    <name evidence="13" type="ORF">M427DRAFT_56971</name>
</gene>
<dbReference type="InterPro" id="IPR050494">
    <property type="entry name" value="Ser_Thr_dual-spec_kinase"/>
</dbReference>
<dbReference type="Pfam" id="PF00069">
    <property type="entry name" value="Pkinase"/>
    <property type="match status" value="1"/>
</dbReference>
<feature type="compositionally biased region" description="Polar residues" evidence="11">
    <location>
        <begin position="999"/>
        <end position="1016"/>
    </location>
</feature>
<dbReference type="PROSITE" id="PS50011">
    <property type="entry name" value="PROTEIN_KINASE_DOM"/>
    <property type="match status" value="1"/>
</dbReference>
<dbReference type="STRING" id="1344416.A0A139AE49"/>
<evidence type="ECO:0000256" key="5">
    <source>
        <dbReference type="ARBA" id="ARBA00022553"/>
    </source>
</evidence>
<feature type="compositionally biased region" description="Low complexity" evidence="11">
    <location>
        <begin position="25"/>
        <end position="37"/>
    </location>
</feature>
<evidence type="ECO:0000313" key="14">
    <source>
        <dbReference type="Proteomes" id="UP000070544"/>
    </source>
</evidence>
<comment type="similarity">
    <text evidence="2">Belongs to the protein kinase superfamily. CMGC Ser/Thr protein kinase family. MNB/DYRK subfamily.</text>
</comment>
<dbReference type="Gene3D" id="3.30.200.20">
    <property type="entry name" value="Phosphorylase Kinase, domain 1"/>
    <property type="match status" value="1"/>
</dbReference>
<dbReference type="InterPro" id="IPR008271">
    <property type="entry name" value="Ser/Thr_kinase_AS"/>
</dbReference>
<evidence type="ECO:0000256" key="1">
    <source>
        <dbReference type="ARBA" id="ARBA00004496"/>
    </source>
</evidence>
<dbReference type="EMBL" id="KQ965764">
    <property type="protein sequence ID" value="KXS15071.1"/>
    <property type="molecule type" value="Genomic_DNA"/>
</dbReference>
<dbReference type="GO" id="GO:0005737">
    <property type="term" value="C:cytoplasm"/>
    <property type="evidence" value="ECO:0007669"/>
    <property type="project" value="UniProtKB-SubCell"/>
</dbReference>
<feature type="region of interest" description="Disordered" evidence="11">
    <location>
        <begin position="1"/>
        <end position="68"/>
    </location>
</feature>
<dbReference type="GO" id="GO:0004713">
    <property type="term" value="F:protein tyrosine kinase activity"/>
    <property type="evidence" value="ECO:0007669"/>
    <property type="project" value="TreeGrafter"/>
</dbReference>
<sequence length="1092" mass="117425">MSPARTRARAHSMATAGASIPMQTHQHSLSSGSLPQLPGLPPAPALSFDSLTQFPGQQHSSITQPSSFARRASATLPYLSPQLHSVSIPSQRGFRRVTHQGDLLQRPSLQHPPRKISVVKSLTRNLLAVYHTVNPAFQYQSDNNPRRVLTKPSKPAHNDGYDNEDGDYILYVNDTLGTSEGQQYLILDVLGQGTFGQVVKCQNVKTKDLVAVKVIKNKPAYYNQSLVEVAILEMLNSQYDTHDRHHLVRMLDTFVHRSHLCIVFEMLSVNLYELIKQNGFRGLSTNLVRVFVAQILDALSVLNRARIIHCDLKPENILLKNLESPSIKVIDYGSACHENQTVYTYIQSRFYRSPEVLVGLPYTSSIDMWSLGCIAAELFLGLPLFPGSSEYNQVARIVEMLGVPPAYMLEKGKQSHNFFEKRYGPDGRATYRLKSMETYMRETGYAEQPSKRYFSGTTLEEVVGNYPVTRKGLSQKELEKEMQNRQSFVDFLRGLLNLNPLERWSPQQARSHPFVTGEKFTGPYVPQSRRATAVSSSGTSSNPSAAALVGEGSTSHHHRSSQRPRANTISSSTMDRHNVPPQLQRLVELSSGGAAASGRTYGRTRGGGATIAGGHGAQDVPAAYTPASSSESSVSGIEVEVVGENDRVLDMMDLSETPAAGTDGEYGSEGEANASTGRSRNHLGSDLMLMGRVASGSSNTDSAEPYFGLSPENDQSDPDTDPSDAMETRDEGGLVEAAPGVLMSLVDSDRTMEDQTGIGAHAFVPSAGHEIVTSAPGASQTRTFSDVSGSNGPPSHLGKMDSGWTTAGAGSTRFGPIEGPSNEGTGFSVGTFDHMVVPAEEMYVKGQVEGLHAHMSEGPFISGNFNGDIVQTVADVAVAVPVDVPTIHDLENLKSPLSSNTAAETVEMDIAPPAVPASSDIAPSVEPSAAPSSSSTGISQPGTSQSQTNSVSSRGSTVSNHNGSMVGFRYRVANADSAYVDYSYDDDDEGPMTPGVASSLGTDSGVSLSPRNSNIDSPLVPRENMGGRIQQGRRHTLPSVTRSTHLSDRRIGPGGQGADVQSEPRVVGRRRSVAPEYSPGGPLQSKRRLGGL</sequence>
<dbReference type="Proteomes" id="UP000070544">
    <property type="component" value="Unassembled WGS sequence"/>
</dbReference>
<feature type="compositionally biased region" description="Polar residues" evidence="11">
    <location>
        <begin position="563"/>
        <end position="573"/>
    </location>
</feature>
<organism evidence="13 14">
    <name type="scientific">Gonapodya prolifera (strain JEL478)</name>
    <name type="common">Monoblepharis prolifera</name>
    <dbReference type="NCBI Taxonomy" id="1344416"/>
    <lineage>
        <taxon>Eukaryota</taxon>
        <taxon>Fungi</taxon>
        <taxon>Fungi incertae sedis</taxon>
        <taxon>Chytridiomycota</taxon>
        <taxon>Chytridiomycota incertae sedis</taxon>
        <taxon>Monoblepharidomycetes</taxon>
        <taxon>Monoblepharidales</taxon>
        <taxon>Gonapodyaceae</taxon>
        <taxon>Gonapodya</taxon>
    </lineage>
</organism>
<dbReference type="AlphaFoldDB" id="A0A139AE49"/>
<keyword evidence="5" id="KW-0597">Phosphoprotein</keyword>
<feature type="binding site" evidence="10">
    <location>
        <position position="213"/>
    </location>
    <ligand>
        <name>ATP</name>
        <dbReference type="ChEBI" id="CHEBI:30616"/>
    </ligand>
</feature>
<dbReference type="InterPro" id="IPR000719">
    <property type="entry name" value="Prot_kinase_dom"/>
</dbReference>
<dbReference type="SMART" id="SM00220">
    <property type="entry name" value="S_TKc"/>
    <property type="match status" value="1"/>
</dbReference>
<dbReference type="SUPFAM" id="SSF56112">
    <property type="entry name" value="Protein kinase-like (PK-like)"/>
    <property type="match status" value="1"/>
</dbReference>
<evidence type="ECO:0000256" key="2">
    <source>
        <dbReference type="ARBA" id="ARBA00008867"/>
    </source>
</evidence>
<comment type="subcellular location">
    <subcellularLocation>
        <location evidence="1">Cytoplasm</location>
    </subcellularLocation>
</comment>
<dbReference type="InterPro" id="IPR017441">
    <property type="entry name" value="Protein_kinase_ATP_BS"/>
</dbReference>
<proteinExistence type="inferred from homology"/>
<dbReference type="PROSITE" id="PS00108">
    <property type="entry name" value="PROTEIN_KINASE_ST"/>
    <property type="match status" value="1"/>
</dbReference>
<feature type="compositionally biased region" description="Low complexity" evidence="11">
    <location>
        <begin position="590"/>
        <end position="603"/>
    </location>
</feature>
<evidence type="ECO:0000256" key="10">
    <source>
        <dbReference type="PROSITE-ProRule" id="PRU10141"/>
    </source>
</evidence>
<feature type="compositionally biased region" description="Basic residues" evidence="11">
    <location>
        <begin position="1"/>
        <end position="10"/>
    </location>
</feature>
<accession>A0A139AE49</accession>
<protein>
    <submittedName>
        <fullName evidence="13">Kinase-like protein</fullName>
    </submittedName>
</protein>
<feature type="region of interest" description="Disordered" evidence="11">
    <location>
        <begin position="507"/>
        <end position="577"/>
    </location>
</feature>
<feature type="region of interest" description="Disordered" evidence="11">
    <location>
        <begin position="657"/>
        <end position="734"/>
    </location>
</feature>
<name>A0A139AE49_GONPJ</name>
<keyword evidence="4" id="KW-0723">Serine/threonine-protein kinase</keyword>
<feature type="compositionally biased region" description="Low complexity" evidence="11">
    <location>
        <begin position="528"/>
        <end position="547"/>
    </location>
</feature>
<dbReference type="CDD" id="cd14212">
    <property type="entry name" value="PKc_YAK1"/>
    <property type="match status" value="1"/>
</dbReference>
<keyword evidence="6" id="KW-0808">Transferase</keyword>
<keyword evidence="8 13" id="KW-0418">Kinase</keyword>
<evidence type="ECO:0000259" key="12">
    <source>
        <dbReference type="PROSITE" id="PS50011"/>
    </source>
</evidence>
<evidence type="ECO:0000256" key="7">
    <source>
        <dbReference type="ARBA" id="ARBA00022741"/>
    </source>
</evidence>
<feature type="compositionally biased region" description="Polar residues" evidence="11">
    <location>
        <begin position="949"/>
        <end position="963"/>
    </location>
</feature>
<dbReference type="PANTHER" id="PTHR24058">
    <property type="entry name" value="DUAL SPECIFICITY PROTEIN KINASE"/>
    <property type="match status" value="1"/>
</dbReference>
<keyword evidence="7 10" id="KW-0547">Nucleotide-binding</keyword>
<evidence type="ECO:0000313" key="13">
    <source>
        <dbReference type="EMBL" id="KXS15071.1"/>
    </source>
</evidence>
<keyword evidence="9 10" id="KW-0067">ATP-binding</keyword>
<evidence type="ECO:0000256" key="9">
    <source>
        <dbReference type="ARBA" id="ARBA00022840"/>
    </source>
</evidence>
<dbReference type="InterPro" id="IPR011009">
    <property type="entry name" value="Kinase-like_dom_sf"/>
</dbReference>
<feature type="region of interest" description="Disordered" evidence="11">
    <location>
        <begin position="914"/>
        <end position="963"/>
    </location>
</feature>
<evidence type="ECO:0000256" key="6">
    <source>
        <dbReference type="ARBA" id="ARBA00022679"/>
    </source>
</evidence>
<feature type="region of interest" description="Disordered" evidence="11">
    <location>
        <begin position="985"/>
        <end position="1092"/>
    </location>
</feature>
<dbReference type="OrthoDB" id="9332038at2759"/>
<dbReference type="GO" id="GO:0004674">
    <property type="term" value="F:protein serine/threonine kinase activity"/>
    <property type="evidence" value="ECO:0007669"/>
    <property type="project" value="UniProtKB-KW"/>
</dbReference>
<dbReference type="FunFam" id="1.10.510.10:FF:000380">
    <property type="entry name" value="Serine/threonine-protein kinase ppk15"/>
    <property type="match status" value="1"/>
</dbReference>
<feature type="compositionally biased region" description="Polar residues" evidence="11">
    <location>
        <begin position="49"/>
        <end position="67"/>
    </location>
</feature>
<evidence type="ECO:0000256" key="11">
    <source>
        <dbReference type="SAM" id="MobiDB-lite"/>
    </source>
</evidence>
<feature type="domain" description="Protein kinase" evidence="12">
    <location>
        <begin position="184"/>
        <end position="515"/>
    </location>
</feature>
<feature type="region of interest" description="Disordered" evidence="11">
    <location>
        <begin position="590"/>
        <end position="614"/>
    </location>
</feature>
<feature type="compositionally biased region" description="Acidic residues" evidence="11">
    <location>
        <begin position="714"/>
        <end position="724"/>
    </location>
</feature>
<feature type="region of interest" description="Disordered" evidence="11">
    <location>
        <begin position="141"/>
        <end position="160"/>
    </location>
</feature>
<evidence type="ECO:0000256" key="4">
    <source>
        <dbReference type="ARBA" id="ARBA00022527"/>
    </source>
</evidence>
<evidence type="ECO:0000256" key="8">
    <source>
        <dbReference type="ARBA" id="ARBA00022777"/>
    </source>
</evidence>
<dbReference type="FunFam" id="3.30.200.20:FF:000087">
    <property type="entry name" value="Dual specificity tyrosine-phosphorylation-regulated kinase 1A"/>
    <property type="match status" value="1"/>
</dbReference>
<feature type="compositionally biased region" description="Low complexity" evidence="11">
    <location>
        <begin position="927"/>
        <end position="948"/>
    </location>
</feature>
<feature type="compositionally biased region" description="Gly residues" evidence="11">
    <location>
        <begin position="604"/>
        <end position="614"/>
    </location>
</feature>
<reference evidence="13 14" key="1">
    <citation type="journal article" date="2015" name="Genome Biol. Evol.">
        <title>Phylogenomic analyses indicate that early fungi evolved digesting cell walls of algal ancestors of land plants.</title>
        <authorList>
            <person name="Chang Y."/>
            <person name="Wang S."/>
            <person name="Sekimoto S."/>
            <person name="Aerts A.L."/>
            <person name="Choi C."/>
            <person name="Clum A."/>
            <person name="LaButti K.M."/>
            <person name="Lindquist E.A."/>
            <person name="Yee Ngan C."/>
            <person name="Ohm R.A."/>
            <person name="Salamov A.A."/>
            <person name="Grigoriev I.V."/>
            <person name="Spatafora J.W."/>
            <person name="Berbee M.L."/>
        </authorList>
    </citation>
    <scope>NUCLEOTIDE SEQUENCE [LARGE SCALE GENOMIC DNA]</scope>
    <source>
        <strain evidence="13 14">JEL478</strain>
    </source>
</reference>
<dbReference type="GO" id="GO:0005634">
    <property type="term" value="C:nucleus"/>
    <property type="evidence" value="ECO:0007669"/>
    <property type="project" value="TreeGrafter"/>
</dbReference>
<dbReference type="GO" id="GO:0005524">
    <property type="term" value="F:ATP binding"/>
    <property type="evidence" value="ECO:0007669"/>
    <property type="project" value="UniProtKB-UniRule"/>
</dbReference>
<feature type="compositionally biased region" description="Polar residues" evidence="11">
    <location>
        <begin position="776"/>
        <end position="793"/>
    </location>
</feature>
<dbReference type="Gene3D" id="1.10.510.10">
    <property type="entry name" value="Transferase(Phosphotransferase) domain 1"/>
    <property type="match status" value="1"/>
</dbReference>
<keyword evidence="3" id="KW-0963">Cytoplasm</keyword>
<dbReference type="PROSITE" id="PS00107">
    <property type="entry name" value="PROTEIN_KINASE_ATP"/>
    <property type="match status" value="1"/>
</dbReference>
<feature type="region of interest" description="Disordered" evidence="11">
    <location>
        <begin position="775"/>
        <end position="802"/>
    </location>
</feature>
<keyword evidence="14" id="KW-1185">Reference proteome</keyword>
<dbReference type="PANTHER" id="PTHR24058:SF17">
    <property type="entry name" value="HOMEODOMAIN INTERACTING PROTEIN KINASE, ISOFORM D"/>
    <property type="match status" value="1"/>
</dbReference>
<evidence type="ECO:0000256" key="3">
    <source>
        <dbReference type="ARBA" id="ARBA00022490"/>
    </source>
</evidence>